<feature type="coiled-coil region" evidence="2">
    <location>
        <begin position="669"/>
        <end position="696"/>
    </location>
</feature>
<reference evidence="5" key="1">
    <citation type="submission" date="2023-10" db="EMBL/GenBank/DDBJ databases">
        <title>Genome assembly of Pristionchus species.</title>
        <authorList>
            <person name="Yoshida K."/>
            <person name="Sommer R.J."/>
        </authorList>
    </citation>
    <scope>NUCLEOTIDE SEQUENCE</scope>
    <source>
        <strain evidence="5">RS5133</strain>
    </source>
</reference>
<evidence type="ECO:0000256" key="1">
    <source>
        <dbReference type="ARBA" id="ARBA00023242"/>
    </source>
</evidence>
<evidence type="ECO:0000313" key="5">
    <source>
        <dbReference type="EMBL" id="GMT18269.1"/>
    </source>
</evidence>
<dbReference type="EMBL" id="BTSY01000003">
    <property type="protein sequence ID" value="GMT18269.1"/>
    <property type="molecule type" value="Genomic_DNA"/>
</dbReference>
<gene>
    <name evidence="5" type="ORF">PFISCL1PPCAC_9566</name>
</gene>
<keyword evidence="4" id="KW-0472">Membrane</keyword>
<sequence>SQALHPSTSPGAWKEEMAVRVVKYVKKFELDVFEKSEKEDYFIRADKIVREGKEKMQKRISEEARKNDIPLQSPMPASNGVDKTASEDLTSKTTTAAAYRLVRDGIKRALDEQLQMVENQDMEQTRLDHEQKTLHEREMQQGRALYQAVERQLQQMQPAAVRHSQELTRSVEQVQPLQQAPLQQSQDPVQPVDQVQPVQHIQVTVQQEQQEPVQHSLEPEQPLQQVQRAPQVRREPRVNHQQQPPAYMSKHTYKLIQQQRMLMQMDESKRRQQMYAEREADKKKIEELEAKMVEKDSVIAEIKVVNDALINQIQEEVADNLKMEENMEEIVIEKDAAIAKLSEENEKLTKQMQIEVSSKREKEAELDRTIILRLRRVEELTEKNEKLAILEREKEELRKNMEEVTISNRLMKEQIEVQKEMHEKTTKEVREKNKQLTILQSEKLRLFDKVQVMSLRHNLVQSQMETQKKKYEDTKIELTKSFNEKLNEAETERMTHVSVLKKRMDADHETAVQLMNEVEEKEDTIKELKEAAENMNEEMERLRKIEMSSKRIEELENGKTFCGVTITGFCWFMLIVSLLVTTVTSIFNWSIEDPTLISILFGINIGLAVLDLFALVDIGNRKETELMTTFRLLANLFGMVAMLLAPSYLLVMSFRFLCLLACALAGQTFNQIAEEARKLKELIRNEVKEERNINEKKTISGEVEQAQ</sequence>
<evidence type="ECO:0000256" key="3">
    <source>
        <dbReference type="SAM" id="MobiDB-lite"/>
    </source>
</evidence>
<feature type="transmembrane region" description="Helical" evidence="4">
    <location>
        <begin position="595"/>
        <end position="616"/>
    </location>
</feature>
<feature type="transmembrane region" description="Helical" evidence="4">
    <location>
        <begin position="628"/>
        <end position="648"/>
    </location>
</feature>
<feature type="compositionally biased region" description="Basic and acidic residues" evidence="3">
    <location>
        <begin position="57"/>
        <end position="68"/>
    </location>
</feature>
<feature type="non-terminal residue" evidence="5">
    <location>
        <position position="1"/>
    </location>
</feature>
<evidence type="ECO:0000256" key="4">
    <source>
        <dbReference type="SAM" id="Phobius"/>
    </source>
</evidence>
<dbReference type="SUPFAM" id="SSF47040">
    <property type="entry name" value="Kix domain of CBP (creb binding protein)"/>
    <property type="match status" value="1"/>
</dbReference>
<dbReference type="InterPro" id="IPR036259">
    <property type="entry name" value="MFS_trans_sf"/>
</dbReference>
<feature type="coiled-coil region" evidence="2">
    <location>
        <begin position="271"/>
        <end position="442"/>
    </location>
</feature>
<dbReference type="InterPro" id="IPR036529">
    <property type="entry name" value="KIX_dom_sf"/>
</dbReference>
<comment type="caution">
    <text evidence="5">The sequence shown here is derived from an EMBL/GenBank/DDBJ whole genome shotgun (WGS) entry which is preliminary data.</text>
</comment>
<dbReference type="Proteomes" id="UP001432322">
    <property type="component" value="Unassembled WGS sequence"/>
</dbReference>
<feature type="coiled-coil region" evidence="2">
    <location>
        <begin position="511"/>
        <end position="548"/>
    </location>
</feature>
<organism evidence="5 6">
    <name type="scientific">Pristionchus fissidentatus</name>
    <dbReference type="NCBI Taxonomy" id="1538716"/>
    <lineage>
        <taxon>Eukaryota</taxon>
        <taxon>Metazoa</taxon>
        <taxon>Ecdysozoa</taxon>
        <taxon>Nematoda</taxon>
        <taxon>Chromadorea</taxon>
        <taxon>Rhabditida</taxon>
        <taxon>Rhabditina</taxon>
        <taxon>Diplogasteromorpha</taxon>
        <taxon>Diplogasteroidea</taxon>
        <taxon>Neodiplogasteridae</taxon>
        <taxon>Pristionchus</taxon>
    </lineage>
</organism>
<name>A0AAV5VIJ6_9BILA</name>
<proteinExistence type="predicted"/>
<accession>A0AAV5VIJ6</accession>
<feature type="transmembrane region" description="Helical" evidence="4">
    <location>
        <begin position="560"/>
        <end position="589"/>
    </location>
</feature>
<evidence type="ECO:0000256" key="2">
    <source>
        <dbReference type="SAM" id="Coils"/>
    </source>
</evidence>
<keyword evidence="4" id="KW-1133">Transmembrane helix</keyword>
<feature type="compositionally biased region" description="Low complexity" evidence="3">
    <location>
        <begin position="206"/>
        <end position="215"/>
    </location>
</feature>
<dbReference type="GO" id="GO:0003712">
    <property type="term" value="F:transcription coregulator activity"/>
    <property type="evidence" value="ECO:0007669"/>
    <property type="project" value="InterPro"/>
</dbReference>
<keyword evidence="6" id="KW-1185">Reference proteome</keyword>
<feature type="region of interest" description="Disordered" evidence="3">
    <location>
        <begin position="57"/>
        <end position="89"/>
    </location>
</feature>
<dbReference type="SUPFAM" id="SSF103473">
    <property type="entry name" value="MFS general substrate transporter"/>
    <property type="match status" value="1"/>
</dbReference>
<dbReference type="Gene3D" id="1.20.1250.20">
    <property type="entry name" value="MFS general substrate transporter like domains"/>
    <property type="match status" value="1"/>
</dbReference>
<protein>
    <submittedName>
        <fullName evidence="5">Uncharacterized protein</fullName>
    </submittedName>
</protein>
<dbReference type="GO" id="GO:0006355">
    <property type="term" value="P:regulation of DNA-templated transcription"/>
    <property type="evidence" value="ECO:0007669"/>
    <property type="project" value="InterPro"/>
</dbReference>
<keyword evidence="1" id="KW-0539">Nucleus</keyword>
<keyword evidence="2" id="KW-0175">Coiled coil</keyword>
<evidence type="ECO:0000313" key="6">
    <source>
        <dbReference type="Proteomes" id="UP001432322"/>
    </source>
</evidence>
<dbReference type="AlphaFoldDB" id="A0AAV5VIJ6"/>
<feature type="region of interest" description="Disordered" evidence="3">
    <location>
        <begin position="206"/>
        <end position="242"/>
    </location>
</feature>
<keyword evidence="4" id="KW-0812">Transmembrane</keyword>